<dbReference type="PANTHER" id="PTHR10668">
    <property type="entry name" value="PHYTOENE DEHYDROGENASE"/>
    <property type="match status" value="1"/>
</dbReference>
<feature type="domain" description="Amine oxidase" evidence="4">
    <location>
        <begin position="18"/>
        <end position="508"/>
    </location>
</feature>
<evidence type="ECO:0000256" key="3">
    <source>
        <dbReference type="ARBA" id="ARBA00040298"/>
    </source>
</evidence>
<dbReference type="Gene3D" id="3.50.50.60">
    <property type="entry name" value="FAD/NAD(P)-binding domain"/>
    <property type="match status" value="2"/>
</dbReference>
<dbReference type="PANTHER" id="PTHR10668:SF103">
    <property type="entry name" value="PYRIDINE NUCLEOTIDE-DISULFIDE OXIDOREDUCTASE DOMAIN-CONTAINING PROTEIN 2"/>
    <property type="match status" value="1"/>
</dbReference>
<dbReference type="EMBL" id="PEZY01000012">
    <property type="protein sequence ID" value="PIS05871.1"/>
    <property type="molecule type" value="Genomic_DNA"/>
</dbReference>
<comment type="subunit">
    <text evidence="2">Interacts with COX5B; this interaction may contribute to localize PYROXD2 to the inner face of the inner mitochondrial membrane.</text>
</comment>
<dbReference type="AlphaFoldDB" id="A0A2H0W5J6"/>
<evidence type="ECO:0000259" key="4">
    <source>
        <dbReference type="Pfam" id="PF01593"/>
    </source>
</evidence>
<comment type="caution">
    <text evidence="5">The sequence shown here is derived from an EMBL/GenBank/DDBJ whole genome shotgun (WGS) entry which is preliminary data.</text>
</comment>
<dbReference type="InterPro" id="IPR002937">
    <property type="entry name" value="Amino_oxidase"/>
</dbReference>
<dbReference type="Proteomes" id="UP000229056">
    <property type="component" value="Unassembled WGS sequence"/>
</dbReference>
<gene>
    <name evidence="5" type="ORF">COT80_03835</name>
</gene>
<accession>A0A2H0W5J6</accession>
<evidence type="ECO:0000256" key="2">
    <source>
        <dbReference type="ARBA" id="ARBA00038825"/>
    </source>
</evidence>
<comment type="function">
    <text evidence="1">Probable oxidoreductase that may play a role as regulator of mitochondrial function.</text>
</comment>
<dbReference type="InterPro" id="IPR036188">
    <property type="entry name" value="FAD/NAD-bd_sf"/>
</dbReference>
<evidence type="ECO:0000313" key="6">
    <source>
        <dbReference type="Proteomes" id="UP000229056"/>
    </source>
</evidence>
<dbReference type="Pfam" id="PF01593">
    <property type="entry name" value="Amino_oxidase"/>
    <property type="match status" value="1"/>
</dbReference>
<organism evidence="5 6">
    <name type="scientific">Candidatus Buchananbacteria bacterium CG10_big_fil_rev_8_21_14_0_10_33_19</name>
    <dbReference type="NCBI Taxonomy" id="1974525"/>
    <lineage>
        <taxon>Bacteria</taxon>
        <taxon>Candidatus Buchananiibacteriota</taxon>
    </lineage>
</organism>
<dbReference type="SUPFAM" id="SSF51905">
    <property type="entry name" value="FAD/NAD(P)-binding domain"/>
    <property type="match status" value="1"/>
</dbReference>
<sequence>MTIDRPYDAIIIGGGHNGLVCATYLARAGLRVVVLERRPVLGGACVTEEMAGCQVSRTSYVSSLFPPKIIQDLDLHNFGLELLERNPPSFTPYLDGRYLILHQDLHKTQAEILKFSKNDAYYYPIYEANLDRVVGFVEDLLFMTPPDPTKKKDWLKLAMLGLKALGLKQDLVTLSELFSLSAYDFVKKHFESDILIATLCTDGIIGAVGGPFCPGTAYVLLHHVMGEINGHRGRWGYVRGGMGGLTRSISISLIRHGGFYDTSSEVANILIDNSRVSGVLLTDGRVFKSKIVVSGADLHNTFDKMLQGVELPDDFRKGLDAIDYSSATSKINLVIEGELKFKCYDGQVPGTFHICENVAYMERAADVAKHGGISDDLVIEGCIPSVVDDTLAPAGKQVISLMVQYTPYCLADGVWDEDQKQELLGKVLNKLAQYTNIDELEIVAVDIISPLDLETEFGLTGGNLFHGMMNLSSLFCFRPVLGHADYRTPVKGLYLCGSATHPGGGVTGIPGHNAAREILKDKKWFNKR</sequence>
<evidence type="ECO:0000313" key="5">
    <source>
        <dbReference type="EMBL" id="PIS05871.1"/>
    </source>
</evidence>
<reference evidence="6" key="1">
    <citation type="submission" date="2017-09" db="EMBL/GenBank/DDBJ databases">
        <title>Depth-based differentiation of microbial function through sediment-hosted aquifers and enrichment of novel symbionts in the deep terrestrial subsurface.</title>
        <authorList>
            <person name="Probst A.J."/>
            <person name="Ladd B."/>
            <person name="Jarett J.K."/>
            <person name="Geller-Mcgrath D.E."/>
            <person name="Sieber C.M.K."/>
            <person name="Emerson J.B."/>
            <person name="Anantharaman K."/>
            <person name="Thomas B.C."/>
            <person name="Malmstrom R."/>
            <person name="Stieglmeier M."/>
            <person name="Klingl A."/>
            <person name="Woyke T."/>
            <person name="Ryan C.M."/>
            <person name="Banfield J.F."/>
        </authorList>
    </citation>
    <scope>NUCLEOTIDE SEQUENCE [LARGE SCALE GENOMIC DNA]</scope>
</reference>
<dbReference type="GO" id="GO:0016491">
    <property type="term" value="F:oxidoreductase activity"/>
    <property type="evidence" value="ECO:0007669"/>
    <property type="project" value="InterPro"/>
</dbReference>
<evidence type="ECO:0000256" key="1">
    <source>
        <dbReference type="ARBA" id="ARBA00037217"/>
    </source>
</evidence>
<name>A0A2H0W5J6_9BACT</name>
<proteinExistence type="predicted"/>
<protein>
    <recommendedName>
        <fullName evidence="3">Pyridine nucleotide-disulfide oxidoreductase domain-containing protein 2</fullName>
    </recommendedName>
</protein>